<evidence type="ECO:0000313" key="2">
    <source>
        <dbReference type="EMBL" id="SNX34025.1"/>
    </source>
</evidence>
<name>A0A2D0PBV9_ERECI</name>
<organism evidence="2">
    <name type="scientific">Eresus cinnaberinus</name>
    <name type="common">Ladybird spider</name>
    <name type="synonym">Eresus kollari</name>
    <dbReference type="NCBI Taxonomy" id="175337"/>
    <lineage>
        <taxon>Eukaryota</taxon>
        <taxon>Metazoa</taxon>
        <taxon>Ecdysozoa</taxon>
        <taxon>Arthropoda</taxon>
        <taxon>Chelicerata</taxon>
        <taxon>Arachnida</taxon>
        <taxon>Araneae</taxon>
        <taxon>Araneomorphae</taxon>
        <taxon>Entelegynae</taxon>
        <taxon>Eresoidea</taxon>
        <taxon>Eresidae</taxon>
        <taxon>Eresus</taxon>
    </lineage>
</organism>
<reference evidence="2" key="1">
    <citation type="submission" date="2017-05" db="EMBL/GenBank/DDBJ databases">
        <authorList>
            <person name="Song R."/>
            <person name="Chenine A.L."/>
            <person name="Ruprecht R.M."/>
        </authorList>
    </citation>
    <scope>NUCLEOTIDE SEQUENCE</scope>
</reference>
<evidence type="ECO:0000256" key="1">
    <source>
        <dbReference type="SAM" id="SignalP"/>
    </source>
</evidence>
<keyword evidence="1" id="KW-0732">Signal</keyword>
<dbReference type="AlphaFoldDB" id="A0A2D0PBV9"/>
<feature type="signal peptide" evidence="1">
    <location>
        <begin position="1"/>
        <end position="18"/>
    </location>
</feature>
<reference evidence="2" key="2">
    <citation type="submission" date="2017-10" db="EMBL/GenBank/DDBJ databases">
        <title>Unravelling the molecular evolution of spider venoms.</title>
        <authorList>
            <person name="Pineda S."/>
        </authorList>
    </citation>
    <scope>NUCLEOTIDE SEQUENCE</scope>
</reference>
<proteinExistence type="predicted"/>
<feature type="chain" id="PRO_5012745331" evidence="1">
    <location>
        <begin position="19"/>
        <end position="72"/>
    </location>
</feature>
<dbReference type="EMBL" id="HAHE01000146">
    <property type="protein sequence ID" value="SNX34025.1"/>
    <property type="molecule type" value="Transcribed_RNA"/>
</dbReference>
<accession>A0A2D0PBV9</accession>
<protein>
    <submittedName>
        <fullName evidence="2">U41-Eretoxin-Ek1a_1</fullName>
    </submittedName>
</protein>
<sequence length="72" mass="7767">MKLLIFAVVLFVIATSIASPTKDESPMEPQERGTFCKDFRESCVTRADCCQGQCLCNFGGGNCVCAPEGIKT</sequence>